<evidence type="ECO:0000313" key="2">
    <source>
        <dbReference type="EMBL" id="KAH3898467.1"/>
    </source>
</evidence>
<sequence>MKLNKLIWLRAAQRRIIAKQFEQLEEISSTSETQKLLDIIQEKAHTIRGLNDKIINHADLGYIDTELLDSEGYSIENEMSTHRYQENIKTLSETTAEQRDENQNHFTTGEVRH</sequence>
<dbReference type="Proteomes" id="UP000828390">
    <property type="component" value="Unassembled WGS sequence"/>
</dbReference>
<dbReference type="EMBL" id="JAIWYP010000001">
    <property type="protein sequence ID" value="KAH3898467.1"/>
    <property type="molecule type" value="Genomic_DNA"/>
</dbReference>
<evidence type="ECO:0000256" key="1">
    <source>
        <dbReference type="SAM" id="MobiDB-lite"/>
    </source>
</evidence>
<dbReference type="AlphaFoldDB" id="A0A9D4NQT2"/>
<gene>
    <name evidence="2" type="ORF">DPMN_022699</name>
</gene>
<organism evidence="2 3">
    <name type="scientific">Dreissena polymorpha</name>
    <name type="common">Zebra mussel</name>
    <name type="synonym">Mytilus polymorpha</name>
    <dbReference type="NCBI Taxonomy" id="45954"/>
    <lineage>
        <taxon>Eukaryota</taxon>
        <taxon>Metazoa</taxon>
        <taxon>Spiralia</taxon>
        <taxon>Lophotrochozoa</taxon>
        <taxon>Mollusca</taxon>
        <taxon>Bivalvia</taxon>
        <taxon>Autobranchia</taxon>
        <taxon>Heteroconchia</taxon>
        <taxon>Euheterodonta</taxon>
        <taxon>Imparidentia</taxon>
        <taxon>Neoheterodontei</taxon>
        <taxon>Myida</taxon>
        <taxon>Dreissenoidea</taxon>
        <taxon>Dreissenidae</taxon>
        <taxon>Dreissena</taxon>
    </lineage>
</organism>
<feature type="region of interest" description="Disordered" evidence="1">
    <location>
        <begin position="93"/>
        <end position="113"/>
    </location>
</feature>
<accession>A0A9D4NQT2</accession>
<keyword evidence="3" id="KW-1185">Reference proteome</keyword>
<reference evidence="2" key="1">
    <citation type="journal article" date="2019" name="bioRxiv">
        <title>The Genome of the Zebra Mussel, Dreissena polymorpha: A Resource for Invasive Species Research.</title>
        <authorList>
            <person name="McCartney M.A."/>
            <person name="Auch B."/>
            <person name="Kono T."/>
            <person name="Mallez S."/>
            <person name="Zhang Y."/>
            <person name="Obille A."/>
            <person name="Becker A."/>
            <person name="Abrahante J.E."/>
            <person name="Garbe J."/>
            <person name="Badalamenti J.P."/>
            <person name="Herman A."/>
            <person name="Mangelson H."/>
            <person name="Liachko I."/>
            <person name="Sullivan S."/>
            <person name="Sone E.D."/>
            <person name="Koren S."/>
            <person name="Silverstein K.A.T."/>
            <person name="Beckman K.B."/>
            <person name="Gohl D.M."/>
        </authorList>
    </citation>
    <scope>NUCLEOTIDE SEQUENCE</scope>
    <source>
        <strain evidence="2">Duluth1</strain>
        <tissue evidence="2">Whole animal</tissue>
    </source>
</reference>
<proteinExistence type="predicted"/>
<evidence type="ECO:0000313" key="3">
    <source>
        <dbReference type="Proteomes" id="UP000828390"/>
    </source>
</evidence>
<name>A0A9D4NQT2_DREPO</name>
<comment type="caution">
    <text evidence="2">The sequence shown here is derived from an EMBL/GenBank/DDBJ whole genome shotgun (WGS) entry which is preliminary data.</text>
</comment>
<reference evidence="2" key="2">
    <citation type="submission" date="2020-11" db="EMBL/GenBank/DDBJ databases">
        <authorList>
            <person name="McCartney M.A."/>
            <person name="Auch B."/>
            <person name="Kono T."/>
            <person name="Mallez S."/>
            <person name="Becker A."/>
            <person name="Gohl D.M."/>
            <person name="Silverstein K.A.T."/>
            <person name="Koren S."/>
            <person name="Bechman K.B."/>
            <person name="Herman A."/>
            <person name="Abrahante J.E."/>
            <person name="Garbe J."/>
        </authorList>
    </citation>
    <scope>NUCLEOTIDE SEQUENCE</scope>
    <source>
        <strain evidence="2">Duluth1</strain>
        <tissue evidence="2">Whole animal</tissue>
    </source>
</reference>
<protein>
    <submittedName>
        <fullName evidence="2">Uncharacterized protein</fullName>
    </submittedName>
</protein>